<dbReference type="InterPro" id="IPR042094">
    <property type="entry name" value="T2SS_GspF_sf"/>
</dbReference>
<feature type="transmembrane region" description="Helical" evidence="9">
    <location>
        <begin position="229"/>
        <end position="248"/>
    </location>
</feature>
<evidence type="ECO:0000259" key="10">
    <source>
        <dbReference type="Pfam" id="PF00482"/>
    </source>
</evidence>
<evidence type="ECO:0000256" key="3">
    <source>
        <dbReference type="ARBA" id="ARBA00022475"/>
    </source>
</evidence>
<feature type="domain" description="Type II secretion system protein GspF" evidence="10">
    <location>
        <begin position="279"/>
        <end position="401"/>
    </location>
</feature>
<feature type="domain" description="Type II secretion system protein GspF" evidence="10">
    <location>
        <begin position="76"/>
        <end position="199"/>
    </location>
</feature>
<dbReference type="PANTHER" id="PTHR30012">
    <property type="entry name" value="GENERAL SECRETION PATHWAY PROTEIN"/>
    <property type="match status" value="1"/>
</dbReference>
<dbReference type="GO" id="GO:0015628">
    <property type="term" value="P:protein secretion by the type II secretion system"/>
    <property type="evidence" value="ECO:0007669"/>
    <property type="project" value="InterPro"/>
</dbReference>
<evidence type="ECO:0000256" key="8">
    <source>
        <dbReference type="SAM" id="MobiDB-lite"/>
    </source>
</evidence>
<dbReference type="InterPro" id="IPR018076">
    <property type="entry name" value="T2SS_GspF_dom"/>
</dbReference>
<dbReference type="PANTHER" id="PTHR30012:SF0">
    <property type="entry name" value="TYPE II SECRETION SYSTEM PROTEIN F-RELATED"/>
    <property type="match status" value="1"/>
</dbReference>
<keyword evidence="4" id="KW-0997">Cell inner membrane</keyword>
<evidence type="ECO:0000256" key="2">
    <source>
        <dbReference type="ARBA" id="ARBA00005745"/>
    </source>
</evidence>
<evidence type="ECO:0000256" key="1">
    <source>
        <dbReference type="ARBA" id="ARBA00004429"/>
    </source>
</evidence>
<feature type="transmembrane region" description="Helical" evidence="9">
    <location>
        <begin position="370"/>
        <end position="403"/>
    </location>
</feature>
<dbReference type="EMBL" id="UOFI01000054">
    <property type="protein sequence ID" value="VAW64219.1"/>
    <property type="molecule type" value="Genomic_DNA"/>
</dbReference>
<dbReference type="GO" id="GO:0005886">
    <property type="term" value="C:plasma membrane"/>
    <property type="evidence" value="ECO:0007669"/>
    <property type="project" value="UniProtKB-SubCell"/>
</dbReference>
<evidence type="ECO:0000256" key="9">
    <source>
        <dbReference type="SAM" id="Phobius"/>
    </source>
</evidence>
<comment type="subcellular location">
    <subcellularLocation>
        <location evidence="1">Cell inner membrane</location>
        <topology evidence="1">Multi-pass membrane protein</topology>
    </subcellularLocation>
</comment>
<accession>A0A3B0XQN6</accession>
<comment type="similarity">
    <text evidence="2">Belongs to the GSP F family.</text>
</comment>
<protein>
    <submittedName>
        <fullName evidence="11">General secretion pathway protein F</fullName>
    </submittedName>
</protein>
<dbReference type="PRINTS" id="PR00812">
    <property type="entry name" value="BCTERIALGSPF"/>
</dbReference>
<name>A0A3B0XQN6_9ZZZZ</name>
<sequence>MAAFEYTALDPKGKEKKGIIEGDTPRQVRQMLRDKGMMPLQIESAANQEKKAKGKKQEKSTGISKRGISTAELALFTRQLATLVRAALPIDEALSAVGQQTEKPRIQSIIFALRAKILEGHTLASGLSDFPKVFPDLYRATVAAGETSGHLDIVLDRLADYTESRQQMSQKIAQATIYPAILTIMAFLVVTGLLVFIVPQIVEVFDTSGQELPGITLAMIWVSEFLQDWFLVLIIMAVAIAFGVKKFLSIPYNKRRYHFFLLKLPVLGKLVRGLNTARFSRTLSILTSSGVPVLDALQMAAPVVSNVPMQEAVVDAAGRVREGSSIHAALERSKLFPPMTLHLIASGESSGMLEDMLEKAAMQQERELELMIATFMGLFEPLLIVAMGGVVLMIVLAILLPIINMNDLMQ</sequence>
<evidence type="ECO:0000256" key="4">
    <source>
        <dbReference type="ARBA" id="ARBA00022519"/>
    </source>
</evidence>
<keyword evidence="6 9" id="KW-1133">Transmembrane helix</keyword>
<keyword evidence="3" id="KW-1003">Cell membrane</keyword>
<dbReference type="InterPro" id="IPR003004">
    <property type="entry name" value="GspF/PilC"/>
</dbReference>
<dbReference type="Gene3D" id="1.20.81.30">
    <property type="entry name" value="Type II secretion system (T2SS), domain F"/>
    <property type="match status" value="2"/>
</dbReference>
<organism evidence="11">
    <name type="scientific">hydrothermal vent metagenome</name>
    <dbReference type="NCBI Taxonomy" id="652676"/>
    <lineage>
        <taxon>unclassified sequences</taxon>
        <taxon>metagenomes</taxon>
        <taxon>ecological metagenomes</taxon>
    </lineage>
</organism>
<feature type="region of interest" description="Disordered" evidence="8">
    <location>
        <begin position="41"/>
        <end position="63"/>
    </location>
</feature>
<dbReference type="FunFam" id="1.20.81.30:FF:000001">
    <property type="entry name" value="Type II secretion system protein F"/>
    <property type="match status" value="2"/>
</dbReference>
<dbReference type="NCBIfam" id="TIGR02120">
    <property type="entry name" value="GspF"/>
    <property type="match status" value="1"/>
</dbReference>
<dbReference type="InterPro" id="IPR011850">
    <property type="entry name" value="T2SS_GspF"/>
</dbReference>
<feature type="compositionally biased region" description="Basic and acidic residues" evidence="8">
    <location>
        <begin position="48"/>
        <end position="59"/>
    </location>
</feature>
<feature type="transmembrane region" description="Helical" evidence="9">
    <location>
        <begin position="175"/>
        <end position="198"/>
    </location>
</feature>
<proteinExistence type="inferred from homology"/>
<evidence type="ECO:0000256" key="5">
    <source>
        <dbReference type="ARBA" id="ARBA00022692"/>
    </source>
</evidence>
<keyword evidence="7 9" id="KW-0472">Membrane</keyword>
<evidence type="ECO:0000313" key="11">
    <source>
        <dbReference type="EMBL" id="VAW64219.1"/>
    </source>
</evidence>
<keyword evidence="5 9" id="KW-0812">Transmembrane</keyword>
<dbReference type="AlphaFoldDB" id="A0A3B0XQN6"/>
<dbReference type="GO" id="GO:0015627">
    <property type="term" value="C:type II protein secretion system complex"/>
    <property type="evidence" value="ECO:0007669"/>
    <property type="project" value="InterPro"/>
</dbReference>
<evidence type="ECO:0000256" key="6">
    <source>
        <dbReference type="ARBA" id="ARBA00022989"/>
    </source>
</evidence>
<reference evidence="11" key="1">
    <citation type="submission" date="2018-06" db="EMBL/GenBank/DDBJ databases">
        <authorList>
            <person name="Zhirakovskaya E."/>
        </authorList>
    </citation>
    <scope>NUCLEOTIDE SEQUENCE</scope>
</reference>
<evidence type="ECO:0000256" key="7">
    <source>
        <dbReference type="ARBA" id="ARBA00023136"/>
    </source>
</evidence>
<dbReference type="Pfam" id="PF00482">
    <property type="entry name" value="T2SSF"/>
    <property type="match status" value="2"/>
</dbReference>
<gene>
    <name evidence="11" type="ORF">MNBD_GAMMA09-1351</name>
</gene>